<dbReference type="InterPro" id="IPR003594">
    <property type="entry name" value="HATPase_dom"/>
</dbReference>
<dbReference type="Pfam" id="PF13581">
    <property type="entry name" value="HATPase_c_2"/>
    <property type="match status" value="1"/>
</dbReference>
<protein>
    <recommendedName>
        <fullName evidence="2">Histidine kinase/HSP90-like ATPase domain-containing protein</fullName>
    </recommendedName>
</protein>
<feature type="domain" description="Histidine kinase/HSP90-like ATPase" evidence="2">
    <location>
        <begin position="2"/>
        <end position="84"/>
    </location>
</feature>
<proteinExistence type="predicted"/>
<dbReference type="InterPro" id="IPR050267">
    <property type="entry name" value="Anti-sigma-factor_SerPK"/>
</dbReference>
<evidence type="ECO:0000313" key="4">
    <source>
        <dbReference type="Proteomes" id="UP001501822"/>
    </source>
</evidence>
<accession>A0ABN0WKT6</accession>
<reference evidence="3 4" key="1">
    <citation type="journal article" date="2019" name="Int. J. Syst. Evol. Microbiol.">
        <title>The Global Catalogue of Microorganisms (GCM) 10K type strain sequencing project: providing services to taxonomists for standard genome sequencing and annotation.</title>
        <authorList>
            <consortium name="The Broad Institute Genomics Platform"/>
            <consortium name="The Broad Institute Genome Sequencing Center for Infectious Disease"/>
            <person name="Wu L."/>
            <person name="Ma J."/>
        </authorList>
    </citation>
    <scope>NUCLEOTIDE SEQUENCE [LARGE SCALE GENOMIC DNA]</scope>
    <source>
        <strain evidence="3 4">JCM 3146</strain>
    </source>
</reference>
<dbReference type="PANTHER" id="PTHR35526">
    <property type="entry name" value="ANTI-SIGMA-F FACTOR RSBW-RELATED"/>
    <property type="match status" value="1"/>
</dbReference>
<name>A0ABN0WKT6_9ACTN</name>
<evidence type="ECO:0000313" key="3">
    <source>
        <dbReference type="EMBL" id="GAA0340750.1"/>
    </source>
</evidence>
<dbReference type="PANTHER" id="PTHR35526:SF3">
    <property type="entry name" value="ANTI-SIGMA-F FACTOR RSBW"/>
    <property type="match status" value="1"/>
</dbReference>
<keyword evidence="1" id="KW-0723">Serine/threonine-protein kinase</keyword>
<dbReference type="InterPro" id="IPR036890">
    <property type="entry name" value="HATPase_C_sf"/>
</dbReference>
<keyword evidence="1" id="KW-0418">Kinase</keyword>
<gene>
    <name evidence="3" type="ORF">GCM10010151_32970</name>
</gene>
<evidence type="ECO:0000256" key="1">
    <source>
        <dbReference type="ARBA" id="ARBA00022527"/>
    </source>
</evidence>
<organism evidence="3 4">
    <name type="scientific">Actinoallomurus spadix</name>
    <dbReference type="NCBI Taxonomy" id="79912"/>
    <lineage>
        <taxon>Bacteria</taxon>
        <taxon>Bacillati</taxon>
        <taxon>Actinomycetota</taxon>
        <taxon>Actinomycetes</taxon>
        <taxon>Streptosporangiales</taxon>
        <taxon>Thermomonosporaceae</taxon>
        <taxon>Actinoallomurus</taxon>
    </lineage>
</organism>
<dbReference type="CDD" id="cd16936">
    <property type="entry name" value="HATPase_RsbW-like"/>
    <property type="match status" value="1"/>
</dbReference>
<dbReference type="Gene3D" id="3.30.565.10">
    <property type="entry name" value="Histidine kinase-like ATPase, C-terminal domain"/>
    <property type="match status" value="1"/>
</dbReference>
<keyword evidence="4" id="KW-1185">Reference proteome</keyword>
<dbReference type="SUPFAM" id="SSF55874">
    <property type="entry name" value="ATPase domain of HSP90 chaperone/DNA topoisomerase II/histidine kinase"/>
    <property type="match status" value="1"/>
</dbReference>
<comment type="caution">
    <text evidence="3">The sequence shown here is derived from an EMBL/GenBank/DDBJ whole genome shotgun (WGS) entry which is preliminary data.</text>
</comment>
<sequence length="89" mass="9288">MVAELVANALCHTRSGLPGGAFIVEVRRWRTGVAVSVSDQGALREPAAGDAEELAEGGRGLRTVEALASRWGWAGDASGRTVIAVFEQP</sequence>
<evidence type="ECO:0000259" key="2">
    <source>
        <dbReference type="Pfam" id="PF13581"/>
    </source>
</evidence>
<dbReference type="EMBL" id="BAAABM010000024">
    <property type="protein sequence ID" value="GAA0340750.1"/>
    <property type="molecule type" value="Genomic_DNA"/>
</dbReference>
<dbReference type="Proteomes" id="UP001501822">
    <property type="component" value="Unassembled WGS sequence"/>
</dbReference>
<keyword evidence="1" id="KW-0808">Transferase</keyword>